<dbReference type="PANTHER" id="PTHR33193:SF13">
    <property type="entry name" value="EXPRESSED PROTEIN"/>
    <property type="match status" value="1"/>
</dbReference>
<dbReference type="Pfam" id="PF12023">
    <property type="entry name" value="DUF3511"/>
    <property type="match status" value="1"/>
</dbReference>
<dbReference type="EMBL" id="CM026422">
    <property type="protein sequence ID" value="KAG0585303.1"/>
    <property type="molecule type" value="Genomic_DNA"/>
</dbReference>
<name>A0A8T0ISC7_CERPU</name>
<comment type="caution">
    <text evidence="2">The sequence shown here is derived from an EMBL/GenBank/DDBJ whole genome shotgun (WGS) entry which is preliminary data.</text>
</comment>
<protein>
    <submittedName>
        <fullName evidence="2">Uncharacterized protein</fullName>
    </submittedName>
</protein>
<reference evidence="2" key="1">
    <citation type="submission" date="2020-06" db="EMBL/GenBank/DDBJ databases">
        <title>WGS assembly of Ceratodon purpureus strain R40.</title>
        <authorList>
            <person name="Carey S.B."/>
            <person name="Jenkins J."/>
            <person name="Shu S."/>
            <person name="Lovell J.T."/>
            <person name="Sreedasyam A."/>
            <person name="Maumus F."/>
            <person name="Tiley G.P."/>
            <person name="Fernandez-Pozo N."/>
            <person name="Barry K."/>
            <person name="Chen C."/>
            <person name="Wang M."/>
            <person name="Lipzen A."/>
            <person name="Daum C."/>
            <person name="Saski C.A."/>
            <person name="Payton A.C."/>
            <person name="Mcbreen J.C."/>
            <person name="Conrad R.E."/>
            <person name="Kollar L.M."/>
            <person name="Olsson S."/>
            <person name="Huttunen S."/>
            <person name="Landis J.B."/>
            <person name="Wickett N.J."/>
            <person name="Johnson M.G."/>
            <person name="Rensing S.A."/>
            <person name="Grimwood J."/>
            <person name="Schmutz J."/>
            <person name="Mcdaniel S.F."/>
        </authorList>
    </citation>
    <scope>NUCLEOTIDE SEQUENCE</scope>
    <source>
        <strain evidence="2">R40</strain>
    </source>
</reference>
<feature type="region of interest" description="Disordered" evidence="1">
    <location>
        <begin position="1"/>
        <end position="41"/>
    </location>
</feature>
<dbReference type="OrthoDB" id="1655903at2759"/>
<dbReference type="Proteomes" id="UP000822688">
    <property type="component" value="Chromosome 2"/>
</dbReference>
<evidence type="ECO:0000256" key="1">
    <source>
        <dbReference type="SAM" id="MobiDB-lite"/>
    </source>
</evidence>
<keyword evidence="3" id="KW-1185">Reference proteome</keyword>
<dbReference type="InterPro" id="IPR021899">
    <property type="entry name" value="DUF3511"/>
</dbReference>
<proteinExistence type="predicted"/>
<evidence type="ECO:0000313" key="3">
    <source>
        <dbReference type="Proteomes" id="UP000822688"/>
    </source>
</evidence>
<feature type="compositionally biased region" description="Basic and acidic residues" evidence="1">
    <location>
        <begin position="1"/>
        <end position="10"/>
    </location>
</feature>
<organism evidence="2 3">
    <name type="scientific">Ceratodon purpureus</name>
    <name type="common">Fire moss</name>
    <name type="synonym">Dicranum purpureum</name>
    <dbReference type="NCBI Taxonomy" id="3225"/>
    <lineage>
        <taxon>Eukaryota</taxon>
        <taxon>Viridiplantae</taxon>
        <taxon>Streptophyta</taxon>
        <taxon>Embryophyta</taxon>
        <taxon>Bryophyta</taxon>
        <taxon>Bryophytina</taxon>
        <taxon>Bryopsida</taxon>
        <taxon>Dicranidae</taxon>
        <taxon>Pseudoditrichales</taxon>
        <taxon>Ditrichaceae</taxon>
        <taxon>Ceratodon</taxon>
    </lineage>
</organism>
<sequence length="84" mass="10004">MVVERRDDRVFPSTQNPDLAHPNPSKRNMPRSTDWVGSDPEMKRKKRVAKYKMLSVEAKVKNTVRSSCRWIKTKFMEVRYGWYA</sequence>
<gene>
    <name evidence="2" type="ORF">KC19_2G002400</name>
</gene>
<dbReference type="AlphaFoldDB" id="A0A8T0ISC7"/>
<evidence type="ECO:0000313" key="2">
    <source>
        <dbReference type="EMBL" id="KAG0585303.1"/>
    </source>
</evidence>
<dbReference type="PANTHER" id="PTHR33193">
    <property type="entry name" value="DOMAIN PROTEIN, PUTATIVE (DUF3511)-RELATED"/>
    <property type="match status" value="1"/>
</dbReference>
<accession>A0A8T0ISC7</accession>